<evidence type="ECO:0000256" key="3">
    <source>
        <dbReference type="ARBA" id="ARBA00022475"/>
    </source>
</evidence>
<dbReference type="Gene3D" id="3.40.710.10">
    <property type="entry name" value="DD-peptidase/beta-lactamase superfamily"/>
    <property type="match status" value="1"/>
</dbReference>
<dbReference type="PANTHER" id="PTHR30627:SF2">
    <property type="entry name" value="PEPTIDOGLYCAN D,D-TRANSPEPTIDASE MRDA"/>
    <property type="match status" value="1"/>
</dbReference>
<evidence type="ECO:0000256" key="2">
    <source>
        <dbReference type="ARBA" id="ARBA00004236"/>
    </source>
</evidence>
<dbReference type="Pfam" id="PF00905">
    <property type="entry name" value="Transpeptidase"/>
    <property type="match status" value="1"/>
</dbReference>
<protein>
    <submittedName>
        <fullName evidence="13">Penicillin-binding protein 2</fullName>
    </submittedName>
</protein>
<dbReference type="InterPro" id="IPR005311">
    <property type="entry name" value="PBP_dimer"/>
</dbReference>
<comment type="subcellular location">
    <subcellularLocation>
        <location evidence="2">Cell membrane</location>
    </subcellularLocation>
    <subcellularLocation>
        <location evidence="1">Membrane</location>
        <topology evidence="1">Single-pass membrane protein</topology>
    </subcellularLocation>
</comment>
<evidence type="ECO:0000259" key="11">
    <source>
        <dbReference type="Pfam" id="PF00905"/>
    </source>
</evidence>
<dbReference type="InterPro" id="IPR001460">
    <property type="entry name" value="PCN-bd_Tpept"/>
</dbReference>
<dbReference type="GO" id="GO:0008658">
    <property type="term" value="F:penicillin binding"/>
    <property type="evidence" value="ECO:0007669"/>
    <property type="project" value="InterPro"/>
</dbReference>
<dbReference type="SUPFAM" id="SSF56601">
    <property type="entry name" value="beta-lactamase/transpeptidase-like"/>
    <property type="match status" value="1"/>
</dbReference>
<keyword evidence="9" id="KW-0961">Cell wall biogenesis/degradation</keyword>
<evidence type="ECO:0000313" key="14">
    <source>
        <dbReference type="Proteomes" id="UP000034246"/>
    </source>
</evidence>
<dbReference type="GO" id="GO:0005886">
    <property type="term" value="C:plasma membrane"/>
    <property type="evidence" value="ECO:0007669"/>
    <property type="project" value="TreeGrafter"/>
</dbReference>
<dbReference type="STRING" id="1618550.UT39_C0018G0051"/>
<keyword evidence="6" id="KW-0573">Peptidoglycan synthesis</keyword>
<reference evidence="13 14" key="1">
    <citation type="journal article" date="2015" name="Nature">
        <title>rRNA introns, odd ribosomes, and small enigmatic genomes across a large radiation of phyla.</title>
        <authorList>
            <person name="Brown C.T."/>
            <person name="Hug L.A."/>
            <person name="Thomas B.C."/>
            <person name="Sharon I."/>
            <person name="Castelle C.J."/>
            <person name="Singh A."/>
            <person name="Wilkins M.J."/>
            <person name="Williams K.H."/>
            <person name="Banfield J.F."/>
        </authorList>
    </citation>
    <scope>NUCLEOTIDE SEQUENCE [LARGE SCALE GENOMIC DNA]</scope>
</reference>
<dbReference type="Pfam" id="PF03717">
    <property type="entry name" value="PBP_dimer"/>
    <property type="match status" value="1"/>
</dbReference>
<evidence type="ECO:0000256" key="5">
    <source>
        <dbReference type="ARBA" id="ARBA00022960"/>
    </source>
</evidence>
<evidence type="ECO:0000313" key="13">
    <source>
        <dbReference type="EMBL" id="KKR10578.1"/>
    </source>
</evidence>
<keyword evidence="5" id="KW-0133">Cell shape</keyword>
<evidence type="ECO:0000256" key="9">
    <source>
        <dbReference type="ARBA" id="ARBA00023316"/>
    </source>
</evidence>
<dbReference type="InterPro" id="IPR036138">
    <property type="entry name" value="PBP_dimer_sf"/>
</dbReference>
<dbReference type="Gene3D" id="3.90.1310.10">
    <property type="entry name" value="Penicillin-binding protein 2a (Domain 2)"/>
    <property type="match status" value="1"/>
</dbReference>
<dbReference type="InterPro" id="IPR050515">
    <property type="entry name" value="Beta-lactam/transpept"/>
</dbReference>
<feature type="domain" description="Penicillin-binding protein transpeptidase" evidence="11">
    <location>
        <begin position="215"/>
        <end position="535"/>
    </location>
</feature>
<keyword evidence="7 10" id="KW-1133">Transmembrane helix</keyword>
<dbReference type="InterPro" id="IPR012338">
    <property type="entry name" value="Beta-lactam/transpept-like"/>
</dbReference>
<evidence type="ECO:0000259" key="12">
    <source>
        <dbReference type="Pfam" id="PF03717"/>
    </source>
</evidence>
<feature type="transmembrane region" description="Helical" evidence="10">
    <location>
        <begin position="7"/>
        <end position="28"/>
    </location>
</feature>
<evidence type="ECO:0000256" key="6">
    <source>
        <dbReference type="ARBA" id="ARBA00022984"/>
    </source>
</evidence>
<feature type="domain" description="Penicillin-binding protein dimerisation" evidence="12">
    <location>
        <begin position="102"/>
        <end position="180"/>
    </location>
</feature>
<dbReference type="GO" id="GO:0071555">
    <property type="term" value="P:cell wall organization"/>
    <property type="evidence" value="ECO:0007669"/>
    <property type="project" value="TreeGrafter"/>
</dbReference>
<evidence type="ECO:0000256" key="7">
    <source>
        <dbReference type="ARBA" id="ARBA00022989"/>
    </source>
</evidence>
<keyword evidence="4 10" id="KW-0812">Transmembrane</keyword>
<dbReference type="PANTHER" id="PTHR30627">
    <property type="entry name" value="PEPTIDOGLYCAN D,D-TRANSPEPTIDASE"/>
    <property type="match status" value="1"/>
</dbReference>
<sequence>MTMIPKTAILIIRIVLILSFSILLVRLFELQIIRGNYYKELANGNRLRRVIIKAPRGEIFARGGEYLVKNDKENEFVLYKPDKGYYVSDSVSDGAERVSDVDTWERDYPLKASSAHITGYVGLVNESEVNKSDTACIGKGAHQATDEVGRSGLEEYYDCGLRGVDGEKLLEVNADGSYVRDLGQKDPVRGKDIKTTINYPLQEYVSTLLTGVRGVIIVGDAKGEILALYSSPSFDSNIFLSSSKKASEVLSDKDLPLFNRAVSGKYSPGSIYKPIVATAALESGAIDKNYHYQDTGAVSFSTIYGSYSFSNWYFTQYGGLEGSIDVVRAIARSTDTFFYKVGELTGIEKLVEWSKLFGLAQKTGIDVPGEAIGLVPDPQWKEQTKGERWFLGNTYHLSIGQGDLEVTPIAIHNALSAIANGGKLCVPRIVDDTKSESEICSDLNIKDENIQTVKEGMLAACSTGGTGYTFADFKDKNGIEVACKTGTAQLGAVEETNAWFTAFAPFDDPQIVVTVLIEEGGEGSKAAGPIARQIFDFWFKKS</sequence>
<dbReference type="SUPFAM" id="SSF56519">
    <property type="entry name" value="Penicillin binding protein dimerisation domain"/>
    <property type="match status" value="1"/>
</dbReference>
<keyword evidence="8 10" id="KW-0472">Membrane</keyword>
<dbReference type="Proteomes" id="UP000034246">
    <property type="component" value="Unassembled WGS sequence"/>
</dbReference>
<evidence type="ECO:0000256" key="10">
    <source>
        <dbReference type="SAM" id="Phobius"/>
    </source>
</evidence>
<dbReference type="AlphaFoldDB" id="A0A0G0N593"/>
<keyword evidence="3" id="KW-1003">Cell membrane</keyword>
<comment type="caution">
    <text evidence="13">The sequence shown here is derived from an EMBL/GenBank/DDBJ whole genome shotgun (WGS) entry which is preliminary data.</text>
</comment>
<evidence type="ECO:0000256" key="1">
    <source>
        <dbReference type="ARBA" id="ARBA00004167"/>
    </source>
</evidence>
<proteinExistence type="predicted"/>
<accession>A0A0G0N593</accession>
<organism evidence="13 14">
    <name type="scientific">Candidatus Woesebacteria bacterium GW2011_GWA1_39_21</name>
    <dbReference type="NCBI Taxonomy" id="1618550"/>
    <lineage>
        <taxon>Bacteria</taxon>
        <taxon>Candidatus Woeseibacteriota</taxon>
    </lineage>
</organism>
<gene>
    <name evidence="13" type="ORF">UT39_C0018G0051</name>
</gene>
<evidence type="ECO:0000256" key="8">
    <source>
        <dbReference type="ARBA" id="ARBA00023136"/>
    </source>
</evidence>
<evidence type="ECO:0000256" key="4">
    <source>
        <dbReference type="ARBA" id="ARBA00022692"/>
    </source>
</evidence>
<dbReference type="EMBL" id="LBWP01000018">
    <property type="protein sequence ID" value="KKR10578.1"/>
    <property type="molecule type" value="Genomic_DNA"/>
</dbReference>
<name>A0A0G0N593_9BACT</name>